<dbReference type="Proteomes" id="UP001517367">
    <property type="component" value="Unassembled WGS sequence"/>
</dbReference>
<evidence type="ECO:0000313" key="2">
    <source>
        <dbReference type="EMBL" id="MFN0290106.1"/>
    </source>
</evidence>
<reference evidence="2 3" key="1">
    <citation type="submission" date="2024-12" db="EMBL/GenBank/DDBJ databases">
        <authorList>
            <person name="Hu S."/>
        </authorList>
    </citation>
    <scope>NUCLEOTIDE SEQUENCE [LARGE SCALE GENOMIC DNA]</scope>
    <source>
        <strain evidence="2 3">P-25</strain>
    </source>
</reference>
<gene>
    <name evidence="2" type="ORF">E5L68_001820</name>
</gene>
<dbReference type="Pfam" id="PF19404">
    <property type="entry name" value="DUF5977"/>
    <property type="match status" value="1"/>
</dbReference>
<evidence type="ECO:0000313" key="3">
    <source>
        <dbReference type="Proteomes" id="UP001517367"/>
    </source>
</evidence>
<evidence type="ECO:0000259" key="1">
    <source>
        <dbReference type="Pfam" id="PF19404"/>
    </source>
</evidence>
<name>A0ABW9JDS3_9SPHI</name>
<accession>A0ABW9JDS3</accession>
<feature type="domain" description="DUF5977" evidence="1">
    <location>
        <begin position="368"/>
        <end position="432"/>
    </location>
</feature>
<comment type="caution">
    <text evidence="2">The sequence shown here is derived from an EMBL/GenBank/DDBJ whole genome shotgun (WGS) entry which is preliminary data.</text>
</comment>
<sequence>MSSFKYSFNPDTAESQEIWPFPPAQSMAHVRGQLLEQRDYRASEIGLMPVKAASFVYQNKMDTVGFYAIKTSSEKFEHTPLAPGWPKFVAYEFYLGWSALAKQTERLYDQSDTTRYVETVTDFVYDTPYRQLTEKTSTNSKGEVLSTKLHYPYDLSLTGDAEAARLWLISKNNISAVLKSESRLQGQLVQGQLTHYKKFDGLDLVRPAESISYQSSPADQRTQYFDRYDTYGNLIETHLDKGPGTVYLWSYGGGYPIAELKNTDYLTVAGVLGGQPSVENIASSYPTTSQLAGYFSTLRNSSLLKDAHISTYVHRPLIGLDLQTDTKGMSTRFGYDSFGRLATVKNHYGDILKTYQYNYRTAISATLYQNTLQSQLFTRNNCGTGYAGGEVLYTVAANTYSSTLSQAAADALALADISANGQNYANNNGTCVPASTCKLFRLKIPVSVSSNLYIRYKECGSSNYGVFALGALEVEMDEDNENFILYLNIEGATADFQFQYGPNGAGQVISSIVIEEV</sequence>
<protein>
    <submittedName>
        <fullName evidence="2">DUF5977 domain-containing protein</fullName>
    </submittedName>
</protein>
<dbReference type="EMBL" id="SRMP02000001">
    <property type="protein sequence ID" value="MFN0290106.1"/>
    <property type="molecule type" value="Genomic_DNA"/>
</dbReference>
<dbReference type="InterPro" id="IPR046020">
    <property type="entry name" value="DUF5977"/>
</dbReference>
<organism evidence="2 3">
    <name type="scientific">Pedobacter helvus</name>
    <dbReference type="NCBI Taxonomy" id="2563444"/>
    <lineage>
        <taxon>Bacteria</taxon>
        <taxon>Pseudomonadati</taxon>
        <taxon>Bacteroidota</taxon>
        <taxon>Sphingobacteriia</taxon>
        <taxon>Sphingobacteriales</taxon>
        <taxon>Sphingobacteriaceae</taxon>
        <taxon>Pedobacter</taxon>
    </lineage>
</organism>
<dbReference type="RefSeq" id="WP_138727701.1">
    <property type="nucleotide sequence ID" value="NZ_SRMP02000001.1"/>
</dbReference>
<keyword evidence="3" id="KW-1185">Reference proteome</keyword>
<proteinExistence type="predicted"/>